<reference evidence="1 2" key="1">
    <citation type="submission" date="2019-02" db="EMBL/GenBank/DDBJ databases">
        <title>Hansschlegelia quercus sp. nov., a novel methylotrophic bacterium from buds of oak (Quercus robur L.).</title>
        <authorList>
            <person name="Agafonova N.V."/>
            <person name="Kaparullina E.N."/>
            <person name="Grouzdev D.S."/>
            <person name="Doronina N.V."/>
        </authorList>
    </citation>
    <scope>NUCLEOTIDE SEQUENCE [LARGE SCALE GENOMIC DNA]</scope>
    <source>
        <strain evidence="1 2">Dub</strain>
    </source>
</reference>
<sequence length="239" mass="25972">MPPATAADLVETIKPLTPLTDRWLKSATLSLFENGVIEAGPAGRAALKRNHCDAAAIAVGLLAAPSAMQAGSYADGILRSGRQRGSIIDPRGIVHEHELGQLLKVALSRPHFREALSVLIQEWRILESGLEFYSKLPNRCGLDGQWRAELTVTLSGAPFFGAAIELDVRKVVQVSEGELEPHETFLALEADWLGMATANLSDGASAELHERFAHQATHEFDHRVIIALGRRLGERGVDY</sequence>
<gene>
    <name evidence="1" type="ORF">EYR15_00645</name>
</gene>
<accession>A0A4Q9GMM7</accession>
<dbReference type="EMBL" id="SIUB01000001">
    <property type="protein sequence ID" value="TBN54711.1"/>
    <property type="molecule type" value="Genomic_DNA"/>
</dbReference>
<protein>
    <submittedName>
        <fullName evidence="1">Uncharacterized protein</fullName>
    </submittedName>
</protein>
<keyword evidence="2" id="KW-1185">Reference proteome</keyword>
<evidence type="ECO:0000313" key="2">
    <source>
        <dbReference type="Proteomes" id="UP000291613"/>
    </source>
</evidence>
<proteinExistence type="predicted"/>
<evidence type="ECO:0000313" key="1">
    <source>
        <dbReference type="EMBL" id="TBN54711.1"/>
    </source>
</evidence>
<organism evidence="1 2">
    <name type="scientific">Hansschlegelia quercus</name>
    <dbReference type="NCBI Taxonomy" id="2528245"/>
    <lineage>
        <taxon>Bacteria</taxon>
        <taxon>Pseudomonadati</taxon>
        <taxon>Pseudomonadota</taxon>
        <taxon>Alphaproteobacteria</taxon>
        <taxon>Hyphomicrobiales</taxon>
        <taxon>Methylopilaceae</taxon>
        <taxon>Hansschlegelia</taxon>
    </lineage>
</organism>
<dbReference type="Proteomes" id="UP000291613">
    <property type="component" value="Unassembled WGS sequence"/>
</dbReference>
<dbReference type="RefSeq" id="WP_131000963.1">
    <property type="nucleotide sequence ID" value="NZ_JBHSZR010000002.1"/>
</dbReference>
<comment type="caution">
    <text evidence="1">The sequence shown here is derived from an EMBL/GenBank/DDBJ whole genome shotgun (WGS) entry which is preliminary data.</text>
</comment>
<name>A0A4Q9GMM7_9HYPH</name>
<dbReference type="AlphaFoldDB" id="A0A4Q9GMM7"/>